<evidence type="ECO:0000256" key="3">
    <source>
        <dbReference type="ARBA" id="ARBA00005300"/>
    </source>
</evidence>
<dbReference type="OrthoDB" id="2016287at2759"/>
<dbReference type="InterPro" id="IPR009027">
    <property type="entry name" value="Ribosomal_bL9/RNase_H1_N"/>
</dbReference>
<name>A0A8S1J3H2_9CHLO</name>
<evidence type="ECO:0000256" key="10">
    <source>
        <dbReference type="ARBA" id="ARBA00022842"/>
    </source>
</evidence>
<reference evidence="12" key="1">
    <citation type="submission" date="2020-12" db="EMBL/GenBank/DDBJ databases">
        <authorList>
            <person name="Iha C."/>
        </authorList>
    </citation>
    <scope>NUCLEOTIDE SEQUENCE</scope>
</reference>
<comment type="similarity">
    <text evidence="3">Belongs to the RNase H family.</text>
</comment>
<keyword evidence="8" id="KW-0255">Endonuclease</keyword>
<evidence type="ECO:0000256" key="7">
    <source>
        <dbReference type="ARBA" id="ARBA00022723"/>
    </source>
</evidence>
<dbReference type="SUPFAM" id="SSF55658">
    <property type="entry name" value="L9 N-domain-like"/>
    <property type="match status" value="1"/>
</dbReference>
<dbReference type="InterPro" id="IPR011320">
    <property type="entry name" value="RNase_H1_N"/>
</dbReference>
<evidence type="ECO:0000256" key="1">
    <source>
        <dbReference type="ARBA" id="ARBA00001946"/>
    </source>
</evidence>
<dbReference type="EMBL" id="CAJHUC010001748">
    <property type="protein sequence ID" value="CAD7702228.1"/>
    <property type="molecule type" value="Genomic_DNA"/>
</dbReference>
<gene>
    <name evidence="12" type="ORF">OSTQU699_LOCUS7585</name>
</gene>
<evidence type="ECO:0000256" key="8">
    <source>
        <dbReference type="ARBA" id="ARBA00022759"/>
    </source>
</evidence>
<evidence type="ECO:0000256" key="5">
    <source>
        <dbReference type="ARBA" id="ARBA00017721"/>
    </source>
</evidence>
<evidence type="ECO:0000256" key="2">
    <source>
        <dbReference type="ARBA" id="ARBA00004065"/>
    </source>
</evidence>
<dbReference type="FunFam" id="3.40.970.10:FF:000002">
    <property type="entry name" value="Ribonuclease H"/>
    <property type="match status" value="1"/>
</dbReference>
<keyword evidence="10" id="KW-0460">Magnesium</keyword>
<keyword evidence="9" id="KW-0378">Hydrolase</keyword>
<dbReference type="AlphaFoldDB" id="A0A8S1J3H2"/>
<evidence type="ECO:0000259" key="11">
    <source>
        <dbReference type="Pfam" id="PF01693"/>
    </source>
</evidence>
<accession>A0A8S1J3H2</accession>
<dbReference type="GO" id="GO:0046872">
    <property type="term" value="F:metal ion binding"/>
    <property type="evidence" value="ECO:0007669"/>
    <property type="project" value="UniProtKB-KW"/>
</dbReference>
<organism evidence="12 13">
    <name type="scientific">Ostreobium quekettii</name>
    <dbReference type="NCBI Taxonomy" id="121088"/>
    <lineage>
        <taxon>Eukaryota</taxon>
        <taxon>Viridiplantae</taxon>
        <taxon>Chlorophyta</taxon>
        <taxon>core chlorophytes</taxon>
        <taxon>Ulvophyceae</taxon>
        <taxon>TCBD clade</taxon>
        <taxon>Bryopsidales</taxon>
        <taxon>Ostreobineae</taxon>
        <taxon>Ostreobiaceae</taxon>
        <taxon>Ostreobium</taxon>
    </lineage>
</organism>
<keyword evidence="7" id="KW-0479">Metal-binding</keyword>
<evidence type="ECO:0000256" key="9">
    <source>
        <dbReference type="ARBA" id="ARBA00022801"/>
    </source>
</evidence>
<feature type="domain" description="Ribonuclease H1 N-terminal" evidence="11">
    <location>
        <begin position="31"/>
        <end position="74"/>
    </location>
</feature>
<evidence type="ECO:0000256" key="6">
    <source>
        <dbReference type="ARBA" id="ARBA00022722"/>
    </source>
</evidence>
<dbReference type="Proteomes" id="UP000708148">
    <property type="component" value="Unassembled WGS sequence"/>
</dbReference>
<evidence type="ECO:0000313" key="13">
    <source>
        <dbReference type="Proteomes" id="UP000708148"/>
    </source>
</evidence>
<dbReference type="InterPro" id="IPR037056">
    <property type="entry name" value="RNase_H1_N_sf"/>
</dbReference>
<comment type="caution">
    <text evidence="12">The sequence shown here is derived from an EMBL/GenBank/DDBJ whole genome shotgun (WGS) entry which is preliminary data.</text>
</comment>
<keyword evidence="6" id="KW-0540">Nuclease</keyword>
<evidence type="ECO:0000313" key="12">
    <source>
        <dbReference type="EMBL" id="CAD7702228.1"/>
    </source>
</evidence>
<dbReference type="GO" id="GO:0004523">
    <property type="term" value="F:RNA-DNA hybrid ribonuclease activity"/>
    <property type="evidence" value="ECO:0007669"/>
    <property type="project" value="UniProtKB-EC"/>
</dbReference>
<dbReference type="EC" id="3.1.26.4" evidence="4"/>
<keyword evidence="13" id="KW-1185">Reference proteome</keyword>
<evidence type="ECO:0000256" key="4">
    <source>
        <dbReference type="ARBA" id="ARBA00012180"/>
    </source>
</evidence>
<sequence>MTTWGSFRLLYGVSLTNGLSRICPAAMGGAKWYAVRIGRHPGIYSSWQKCQAEVHGFPKAVFKSFLNREDAESWLTGDLTNIGSRSQMAFCSSTESLQKSGNGVDVAHKETDILHVLQFDGGARGNPGPGGCGACIFAPGGEPMW</sequence>
<protein>
    <recommendedName>
        <fullName evidence="5">Ribonuclease H</fullName>
        <ecNumber evidence="4">3.1.26.4</ecNumber>
    </recommendedName>
</protein>
<proteinExistence type="inferred from homology"/>
<comment type="function">
    <text evidence="2">Endonuclease that specifically degrades the RNA of RNA-DNA hybrids.</text>
</comment>
<dbReference type="Gene3D" id="3.40.970.10">
    <property type="entry name" value="Ribonuclease H1, N-terminal domain"/>
    <property type="match status" value="1"/>
</dbReference>
<comment type="cofactor">
    <cofactor evidence="1">
        <name>Mg(2+)</name>
        <dbReference type="ChEBI" id="CHEBI:18420"/>
    </cofactor>
</comment>
<dbReference type="Pfam" id="PF01693">
    <property type="entry name" value="Cauli_VI"/>
    <property type="match status" value="1"/>
</dbReference>